<dbReference type="RefSeq" id="WP_302913319.1">
    <property type="nucleotide sequence ID" value="NZ_JAUMSQ010000027.1"/>
</dbReference>
<dbReference type="PANTHER" id="PTHR43267:SF3">
    <property type="entry name" value="THIF PROTEIN"/>
    <property type="match status" value="1"/>
</dbReference>
<organism evidence="3 4">
    <name type="scientific">Mycolicibacterium arseniciresistens</name>
    <dbReference type="NCBI Taxonomy" id="3062257"/>
    <lineage>
        <taxon>Bacteria</taxon>
        <taxon>Bacillati</taxon>
        <taxon>Actinomycetota</taxon>
        <taxon>Actinomycetes</taxon>
        <taxon>Mycobacteriales</taxon>
        <taxon>Mycobacteriaceae</taxon>
        <taxon>Mycolicibacterium</taxon>
    </lineage>
</organism>
<dbReference type="SUPFAM" id="SSF55469">
    <property type="entry name" value="FMN-dependent nitroreductase-like"/>
    <property type="match status" value="1"/>
</dbReference>
<reference evidence="3" key="1">
    <citation type="submission" date="2023-07" db="EMBL/GenBank/DDBJ databases">
        <title>Mycolicibacterium sp. nov., a novel bacterial species.</title>
        <authorList>
            <person name="Cao Y."/>
        </authorList>
    </citation>
    <scope>NUCLEOTIDE SEQUENCE</scope>
    <source>
        <strain evidence="3">KC 300</strain>
    </source>
</reference>
<evidence type="ECO:0000256" key="1">
    <source>
        <dbReference type="SAM" id="MobiDB-lite"/>
    </source>
</evidence>
<gene>
    <name evidence="3" type="ORF">Q2100_06470</name>
</gene>
<evidence type="ECO:0000313" key="4">
    <source>
        <dbReference type="Proteomes" id="UP001168823"/>
    </source>
</evidence>
<dbReference type="Pfam" id="PF00899">
    <property type="entry name" value="ThiF"/>
    <property type="match status" value="1"/>
</dbReference>
<evidence type="ECO:0000259" key="2">
    <source>
        <dbReference type="Pfam" id="PF00899"/>
    </source>
</evidence>
<dbReference type="EMBL" id="JAUMSQ010000027">
    <property type="protein sequence ID" value="MDO3635379.1"/>
    <property type="molecule type" value="Genomic_DNA"/>
</dbReference>
<accession>A0ABT8UC68</accession>
<feature type="domain" description="THIF-type NAD/FAD binding fold" evidence="2">
    <location>
        <begin position="91"/>
        <end position="228"/>
    </location>
</feature>
<dbReference type="Gene3D" id="3.40.50.720">
    <property type="entry name" value="NAD(P)-binding Rossmann-like Domain"/>
    <property type="match status" value="1"/>
</dbReference>
<name>A0ABT8UC68_9MYCO</name>
<evidence type="ECO:0000313" key="3">
    <source>
        <dbReference type="EMBL" id="MDO3635379.1"/>
    </source>
</evidence>
<dbReference type="SUPFAM" id="SSF69572">
    <property type="entry name" value="Activating enzymes of the ubiquitin-like proteins"/>
    <property type="match status" value="1"/>
</dbReference>
<protein>
    <submittedName>
        <fullName evidence="3">Rv1355c family protein</fullName>
    </submittedName>
</protein>
<dbReference type="PANTHER" id="PTHR43267">
    <property type="entry name" value="TRNA THREONYLCARBAMOYLADENOSINE DEHYDRATASE"/>
    <property type="match status" value="1"/>
</dbReference>
<dbReference type="Proteomes" id="UP001168823">
    <property type="component" value="Unassembled WGS sequence"/>
</dbReference>
<comment type="caution">
    <text evidence="3">The sequence shown here is derived from an EMBL/GenBank/DDBJ whole genome shotgun (WGS) entry which is preliminary data.</text>
</comment>
<dbReference type="CDD" id="cd01483">
    <property type="entry name" value="E1_enzyme_family"/>
    <property type="match status" value="1"/>
</dbReference>
<dbReference type="NCBIfam" id="NF005901">
    <property type="entry name" value="PRK07877.1"/>
    <property type="match status" value="1"/>
</dbReference>
<feature type="region of interest" description="Disordered" evidence="1">
    <location>
        <begin position="342"/>
        <end position="362"/>
    </location>
</feature>
<keyword evidence="4" id="KW-1185">Reference proteome</keyword>
<sequence length="714" mass="76317">MSVDDDGLNVYAAHLLDPEDSADRAMLDRLRADPRIEFLDRRAQQLDDLHRLRPAPDAAVLDEPGRWAYFPWRRSVAAVLGPKAFRAVRLDRNRNIITAAEQQRLGALRIGVAGLSVGHVIAHTLAAQGLCGRLHLADFDGLELSNLNRVPATVLDLGVNKAHVAARRIAEVDPYLPVRVFEAGLTSETVDEFLDGLDIVVEECDSLDMKAVLRLGARARGIPVVMATSDRGLIDIERFDLEPDRPILHGLLGELDVSLLPGMSSRDKVPHILRHLEASRLSSRTAASLVEVDRSISTWPQLAGDVALGATALAEAVRRIGLGEELRSGRVRIDVSGALDRLAEPEMARGAPEPPPEQGDTELPDLPGLTGVLAAAAIRAPSGGNVQPWRIDVTPDALTIGVATERTSAMDVGHRGSAVALGAALFNARVAAAAHDVLGPVTVTEHTGGVPLQATLRLGDRSDADLAELYRPMLARESNRHHGTPGPLDPATAEALHAIATRHGATLRLLTTDTELAGAAGILAAADRVRYLTPRLHAEMISELRWPGDPDFDEGIDVRSLEMDAGDLAVLDILRRPEVMAHLADWQAGSALGEDTHDRVRASCALAVVTVAGDALRDYASGGEAVEAVWIAAQTHGLGVQPVSPVFLYARSDDELRDLSPQFAGELAGLASDFARLAGTGPDDAIALILRLAATGPASVRSRRRLDRVRALSR</sequence>
<dbReference type="InterPro" id="IPR000415">
    <property type="entry name" value="Nitroreductase-like"/>
</dbReference>
<dbReference type="InterPro" id="IPR045886">
    <property type="entry name" value="ThiF/MoeB/HesA"/>
</dbReference>
<dbReference type="Gene3D" id="3.40.109.10">
    <property type="entry name" value="NADH Oxidase"/>
    <property type="match status" value="1"/>
</dbReference>
<dbReference type="InterPro" id="IPR000594">
    <property type="entry name" value="ThiF_NAD_FAD-bd"/>
</dbReference>
<proteinExistence type="predicted"/>
<dbReference type="InterPro" id="IPR035985">
    <property type="entry name" value="Ubiquitin-activating_enz"/>
</dbReference>